<dbReference type="AlphaFoldDB" id="A0AA39IVZ1"/>
<organism evidence="1 2">
    <name type="scientific">Armillaria borealis</name>
    <dbReference type="NCBI Taxonomy" id="47425"/>
    <lineage>
        <taxon>Eukaryota</taxon>
        <taxon>Fungi</taxon>
        <taxon>Dikarya</taxon>
        <taxon>Basidiomycota</taxon>
        <taxon>Agaricomycotina</taxon>
        <taxon>Agaricomycetes</taxon>
        <taxon>Agaricomycetidae</taxon>
        <taxon>Agaricales</taxon>
        <taxon>Marasmiineae</taxon>
        <taxon>Physalacriaceae</taxon>
        <taxon>Armillaria</taxon>
    </lineage>
</organism>
<dbReference type="EMBL" id="JAUEPT010000113">
    <property type="protein sequence ID" value="KAK0431496.1"/>
    <property type="molecule type" value="Genomic_DNA"/>
</dbReference>
<proteinExistence type="predicted"/>
<evidence type="ECO:0000313" key="2">
    <source>
        <dbReference type="Proteomes" id="UP001175226"/>
    </source>
</evidence>
<evidence type="ECO:0000313" key="1">
    <source>
        <dbReference type="EMBL" id="KAK0431496.1"/>
    </source>
</evidence>
<gene>
    <name evidence="1" type="ORF">EV421DRAFT_1720507</name>
</gene>
<comment type="caution">
    <text evidence="1">The sequence shown here is derived from an EMBL/GenBank/DDBJ whole genome shotgun (WGS) entry which is preliminary data.</text>
</comment>
<dbReference type="Proteomes" id="UP001175226">
    <property type="component" value="Unassembled WGS sequence"/>
</dbReference>
<name>A0AA39IVZ1_9AGAR</name>
<reference evidence="1" key="1">
    <citation type="submission" date="2023-06" db="EMBL/GenBank/DDBJ databases">
        <authorList>
            <consortium name="Lawrence Berkeley National Laboratory"/>
            <person name="Ahrendt S."/>
            <person name="Sahu N."/>
            <person name="Indic B."/>
            <person name="Wong-Bajracharya J."/>
            <person name="Merenyi Z."/>
            <person name="Ke H.-M."/>
            <person name="Monk M."/>
            <person name="Kocsube S."/>
            <person name="Drula E."/>
            <person name="Lipzen A."/>
            <person name="Balint B."/>
            <person name="Henrissat B."/>
            <person name="Andreopoulos B."/>
            <person name="Martin F.M."/>
            <person name="Harder C.B."/>
            <person name="Rigling D."/>
            <person name="Ford K.L."/>
            <person name="Foster G.D."/>
            <person name="Pangilinan J."/>
            <person name="Papanicolaou A."/>
            <person name="Barry K."/>
            <person name="LaButti K."/>
            <person name="Viragh M."/>
            <person name="Koriabine M."/>
            <person name="Yan M."/>
            <person name="Riley R."/>
            <person name="Champramary S."/>
            <person name="Plett K.L."/>
            <person name="Tsai I.J."/>
            <person name="Slot J."/>
            <person name="Sipos G."/>
            <person name="Plett J."/>
            <person name="Nagy L.G."/>
            <person name="Grigoriev I.V."/>
        </authorList>
    </citation>
    <scope>NUCLEOTIDE SEQUENCE</scope>
    <source>
        <strain evidence="1">FPL87.14</strain>
    </source>
</reference>
<protein>
    <submittedName>
        <fullName evidence="1">Uncharacterized protein</fullName>
    </submittedName>
</protein>
<accession>A0AA39IVZ1</accession>
<feature type="non-terminal residue" evidence="1">
    <location>
        <position position="1"/>
    </location>
</feature>
<keyword evidence="2" id="KW-1185">Reference proteome</keyword>
<sequence>LRRPDCPELIVQFKWLFDKAFETNQRKDSDGQISVSLAEHAHHTYHGITYSRSTAHLGGSLVLYYPTASSSNPIAGSIQRIVTEHGQTSFYIKRQKPLPDTTLFDPFARYASFPAKVYLSTMSDDPKDKVSPKSVLYHVACYNFSHKRSVILNLSRVSFSSHFPIPSTFKFNKQD</sequence>